<dbReference type="GO" id="GO:0016020">
    <property type="term" value="C:membrane"/>
    <property type="evidence" value="ECO:0007669"/>
    <property type="project" value="UniProtKB-SubCell"/>
</dbReference>
<name>A0A0F7ZZU4_9HYPO</name>
<feature type="signal peptide" evidence="7">
    <location>
        <begin position="1"/>
        <end position="32"/>
    </location>
</feature>
<protein>
    <recommendedName>
        <fullName evidence="10">Major facilitator superfamily (MFS) profile domain-containing protein</fullName>
    </recommendedName>
</protein>
<gene>
    <name evidence="8" type="ORF">HIM_05904</name>
</gene>
<feature type="chain" id="PRO_5002526725" description="Major facilitator superfamily (MFS) profile domain-containing protein" evidence="7">
    <location>
        <begin position="33"/>
        <end position="464"/>
    </location>
</feature>
<dbReference type="PANTHER" id="PTHR43791">
    <property type="entry name" value="PERMEASE-RELATED"/>
    <property type="match status" value="1"/>
</dbReference>
<evidence type="ECO:0000256" key="7">
    <source>
        <dbReference type="SAM" id="SignalP"/>
    </source>
</evidence>
<feature type="transmembrane region" description="Helical" evidence="6">
    <location>
        <begin position="170"/>
        <end position="190"/>
    </location>
</feature>
<evidence type="ECO:0000256" key="1">
    <source>
        <dbReference type="ARBA" id="ARBA00004141"/>
    </source>
</evidence>
<organism evidence="8 9">
    <name type="scientific">Hirsutella minnesotensis 3608</name>
    <dbReference type="NCBI Taxonomy" id="1043627"/>
    <lineage>
        <taxon>Eukaryota</taxon>
        <taxon>Fungi</taxon>
        <taxon>Dikarya</taxon>
        <taxon>Ascomycota</taxon>
        <taxon>Pezizomycotina</taxon>
        <taxon>Sordariomycetes</taxon>
        <taxon>Hypocreomycetidae</taxon>
        <taxon>Hypocreales</taxon>
        <taxon>Ophiocordycipitaceae</taxon>
        <taxon>Hirsutella</taxon>
    </lineage>
</organism>
<dbReference type="GO" id="GO:0022857">
    <property type="term" value="F:transmembrane transporter activity"/>
    <property type="evidence" value="ECO:0007669"/>
    <property type="project" value="InterPro"/>
</dbReference>
<evidence type="ECO:0008006" key="10">
    <source>
        <dbReference type="Google" id="ProtNLM"/>
    </source>
</evidence>
<keyword evidence="2" id="KW-0813">Transport</keyword>
<feature type="transmembrane region" description="Helical" evidence="6">
    <location>
        <begin position="139"/>
        <end position="158"/>
    </location>
</feature>
<evidence type="ECO:0000256" key="6">
    <source>
        <dbReference type="SAM" id="Phobius"/>
    </source>
</evidence>
<feature type="transmembrane region" description="Helical" evidence="6">
    <location>
        <begin position="366"/>
        <end position="386"/>
    </location>
</feature>
<dbReference type="Proteomes" id="UP000054481">
    <property type="component" value="Unassembled WGS sequence"/>
</dbReference>
<comment type="subcellular location">
    <subcellularLocation>
        <location evidence="1">Membrane</location>
        <topology evidence="1">Multi-pass membrane protein</topology>
    </subcellularLocation>
</comment>
<keyword evidence="7" id="KW-0732">Signal</keyword>
<feature type="transmembrane region" description="Helical" evidence="6">
    <location>
        <begin position="398"/>
        <end position="418"/>
    </location>
</feature>
<keyword evidence="3 6" id="KW-0812">Transmembrane</keyword>
<dbReference type="Pfam" id="PF07690">
    <property type="entry name" value="MFS_1"/>
    <property type="match status" value="1"/>
</dbReference>
<sequence length="464" mass="51538">MKPTTVLAKIDFCLLPLLLVASFFAHLDKVRVQNSSIPRNPLRDKTSSETPMARDRTHWRYLLMEFPTTWLLTRLPIGKYLGTSLILWGACLCTMAGCTTFASAAVVRFCLGVLEAGLLPSCIVITACWYRRQEQPLRAALWFGPFSGIFGGILAYAIGGIRTGYPVWKALFLIYGGSTIFVGFVCLLAIPDSHDKAWFLTEPEREEAKLRTRENQTGDGMCKEWNFGHVIEALKDPKYWVVVFFGIFQSITNAGITNFNPLILSGFGYSRTITVLLAAPQGLVALVFQVAASVTVLYVPNIRCLLWVLSCFPALAGVIIVLLVDVAKNRIAALVGLYMTGFYNVSWVLAMSLISSNTAGATKKSFVSVSMAISYAVGNMIGPQFFLDRQKPQYKLGISAMIIAFIMMAVCGMIYWGLCIQQNKARDRSQRELSPLLSRATLSILADESKDRTDFEIATFRYTY</sequence>
<feature type="transmembrane region" description="Helical" evidence="6">
    <location>
        <begin position="109"/>
        <end position="127"/>
    </location>
</feature>
<evidence type="ECO:0000313" key="9">
    <source>
        <dbReference type="Proteomes" id="UP000054481"/>
    </source>
</evidence>
<keyword evidence="9" id="KW-1185">Reference proteome</keyword>
<evidence type="ECO:0000256" key="5">
    <source>
        <dbReference type="ARBA" id="ARBA00023136"/>
    </source>
</evidence>
<evidence type="ECO:0000256" key="3">
    <source>
        <dbReference type="ARBA" id="ARBA00022692"/>
    </source>
</evidence>
<dbReference type="EMBL" id="KQ030523">
    <property type="protein sequence ID" value="KJZ74787.1"/>
    <property type="molecule type" value="Genomic_DNA"/>
</dbReference>
<evidence type="ECO:0000256" key="4">
    <source>
        <dbReference type="ARBA" id="ARBA00022989"/>
    </source>
</evidence>
<dbReference type="SUPFAM" id="SSF103473">
    <property type="entry name" value="MFS general substrate transporter"/>
    <property type="match status" value="1"/>
</dbReference>
<dbReference type="Gene3D" id="1.20.1250.20">
    <property type="entry name" value="MFS general substrate transporter like domains"/>
    <property type="match status" value="2"/>
</dbReference>
<feature type="transmembrane region" description="Helical" evidence="6">
    <location>
        <begin position="305"/>
        <end position="324"/>
    </location>
</feature>
<dbReference type="InterPro" id="IPR011701">
    <property type="entry name" value="MFS"/>
</dbReference>
<feature type="transmembrane region" description="Helical" evidence="6">
    <location>
        <begin position="239"/>
        <end position="263"/>
    </location>
</feature>
<reference evidence="8 9" key="1">
    <citation type="journal article" date="2014" name="Genome Biol. Evol.">
        <title>Comparative genomics and transcriptomics analyses reveal divergent lifestyle features of nematode endoparasitic fungus Hirsutella minnesotensis.</title>
        <authorList>
            <person name="Lai Y."/>
            <person name="Liu K."/>
            <person name="Zhang X."/>
            <person name="Zhang X."/>
            <person name="Li K."/>
            <person name="Wang N."/>
            <person name="Shu C."/>
            <person name="Wu Y."/>
            <person name="Wang C."/>
            <person name="Bushley K.E."/>
            <person name="Xiang M."/>
            <person name="Liu X."/>
        </authorList>
    </citation>
    <scope>NUCLEOTIDE SEQUENCE [LARGE SCALE GENOMIC DNA]</scope>
    <source>
        <strain evidence="8 9">3608</strain>
    </source>
</reference>
<feature type="transmembrane region" description="Helical" evidence="6">
    <location>
        <begin position="275"/>
        <end position="299"/>
    </location>
</feature>
<proteinExistence type="predicted"/>
<dbReference type="AlphaFoldDB" id="A0A0F7ZZU4"/>
<evidence type="ECO:0000313" key="8">
    <source>
        <dbReference type="EMBL" id="KJZ74787.1"/>
    </source>
</evidence>
<dbReference type="OrthoDB" id="6730379at2759"/>
<dbReference type="PANTHER" id="PTHR43791:SF103">
    <property type="entry name" value="MAJOR FACILITATOR SUPERFAMILY (MFS) PROFILE DOMAIN-CONTAINING PROTEIN-RELATED"/>
    <property type="match status" value="1"/>
</dbReference>
<keyword evidence="4 6" id="KW-1133">Transmembrane helix</keyword>
<feature type="transmembrane region" description="Helical" evidence="6">
    <location>
        <begin position="331"/>
        <end position="354"/>
    </location>
</feature>
<keyword evidence="5 6" id="KW-0472">Membrane</keyword>
<dbReference type="InterPro" id="IPR036259">
    <property type="entry name" value="MFS_trans_sf"/>
</dbReference>
<feature type="transmembrane region" description="Helical" evidence="6">
    <location>
        <begin position="80"/>
        <end position="102"/>
    </location>
</feature>
<evidence type="ECO:0000256" key="2">
    <source>
        <dbReference type="ARBA" id="ARBA00022448"/>
    </source>
</evidence>
<accession>A0A0F7ZZU4</accession>